<dbReference type="SUPFAM" id="SSF53098">
    <property type="entry name" value="Ribonuclease H-like"/>
    <property type="match status" value="1"/>
</dbReference>
<dbReference type="KEGG" id="cbac:JI75_03635"/>
<comment type="subcellular location">
    <subcellularLocation>
        <location evidence="6">Cytoplasm</location>
    </subcellularLocation>
</comment>
<reference evidence="9" key="1">
    <citation type="submission" date="2014-08" db="EMBL/GenBank/DDBJ databases">
        <title>Coriobacteriaceae sp. complete genome.</title>
        <authorList>
            <person name="Looft T."/>
            <person name="Bayles D.O."/>
            <person name="Stanton T.B."/>
        </authorList>
    </citation>
    <scope>NUCLEOTIDE SEQUENCE [LARGE SCALE GENOMIC DNA]</scope>
    <source>
        <strain evidence="9">68-1-3</strain>
    </source>
</reference>
<comment type="cofactor">
    <cofactor evidence="6">
        <name>a divalent metal cation</name>
        <dbReference type="ChEBI" id="CHEBI:60240"/>
    </cofactor>
</comment>
<dbReference type="OrthoDB" id="144122at2"/>
<comment type="catalytic activity">
    <reaction evidence="6">
        <text>Exonucleolytic cleavage that removes extra residues from the 3'-terminus of tRNA to produce 5'-mononucleotides.</text>
        <dbReference type="EC" id="3.1.13.5"/>
    </reaction>
</comment>
<sequence>MYIESQDELVSFVQRAANSSLLAIDTEFLREKTYYAKLCLLQIATDDEVVIIDPLAVSDITALAPLLVDERIVKIFHAGHQDLELLYRNVGVLPSPVFDTQIAAALLGHTQQIGYGSLVGALCGVRIKKADSFTDWSHRPLSDSQIQYAGEDVVYLPKIYATMKRRLEEKGRLEWLRNDFAELSDPSRYEVDERERFRRLKHVSSLSRCQMAAAREMAAWREAAARERNIPRKWVLSDEQIVEACKREPRTIDDLFMVRGMRERLNVRDARTIISRVASAMNAPASTWPDSGNPSKSEPNVDMQVDLMMAIVRMRARENDIAIPTLASHDDLTKIARGYCDDVEILRGWRRELIGAELLDLLNGRIALSVENGSVRVDRF</sequence>
<dbReference type="InterPro" id="IPR036397">
    <property type="entry name" value="RNaseH_sf"/>
</dbReference>
<dbReference type="HOGENOM" id="CLU_042387_0_0_11"/>
<dbReference type="SMART" id="SM00341">
    <property type="entry name" value="HRDC"/>
    <property type="match status" value="1"/>
</dbReference>
<dbReference type="GO" id="GO:0005737">
    <property type="term" value="C:cytoplasm"/>
    <property type="evidence" value="ECO:0007669"/>
    <property type="project" value="UniProtKB-SubCell"/>
</dbReference>
<dbReference type="GO" id="GO:0008408">
    <property type="term" value="F:3'-5' exonuclease activity"/>
    <property type="evidence" value="ECO:0007669"/>
    <property type="project" value="InterPro"/>
</dbReference>
<dbReference type="InterPro" id="IPR012337">
    <property type="entry name" value="RNaseH-like_sf"/>
</dbReference>
<dbReference type="InterPro" id="IPR010997">
    <property type="entry name" value="HRDC-like_sf"/>
</dbReference>
<dbReference type="NCBIfam" id="TIGR01388">
    <property type="entry name" value="rnd"/>
    <property type="match status" value="1"/>
</dbReference>
<dbReference type="SUPFAM" id="SSF47819">
    <property type="entry name" value="HRDC-like"/>
    <property type="match status" value="2"/>
</dbReference>
<evidence type="ECO:0000313" key="8">
    <source>
        <dbReference type="EMBL" id="AJC11893.1"/>
    </source>
</evidence>
<dbReference type="Proteomes" id="UP000031121">
    <property type="component" value="Chromosome"/>
</dbReference>
<keyword evidence="5 6" id="KW-0269">Exonuclease</keyword>
<keyword evidence="1 6" id="KW-0963">Cytoplasm</keyword>
<accession>A0A0A8B4Z0</accession>
<name>A0A0A8B4Z0_9ACTN</name>
<dbReference type="CDD" id="cd06142">
    <property type="entry name" value="RNaseD_exo"/>
    <property type="match status" value="1"/>
</dbReference>
<keyword evidence="2 6" id="KW-0819">tRNA processing</keyword>
<dbReference type="AlphaFoldDB" id="A0A0A8B4Z0"/>
<gene>
    <name evidence="6" type="primary">rnd</name>
    <name evidence="8" type="ORF">JI75_03635</name>
</gene>
<organism evidence="8 9">
    <name type="scientific">Berryella intestinalis</name>
    <dbReference type="NCBI Taxonomy" id="1531429"/>
    <lineage>
        <taxon>Bacteria</taxon>
        <taxon>Bacillati</taxon>
        <taxon>Actinomycetota</taxon>
        <taxon>Coriobacteriia</taxon>
        <taxon>Eggerthellales</taxon>
        <taxon>Eggerthellaceae</taxon>
        <taxon>Berryella</taxon>
    </lineage>
</organism>
<dbReference type="InterPro" id="IPR051086">
    <property type="entry name" value="RNase_D-like"/>
</dbReference>
<evidence type="ECO:0000256" key="4">
    <source>
        <dbReference type="ARBA" id="ARBA00022801"/>
    </source>
</evidence>
<dbReference type="STRING" id="1531429.JI75_03635"/>
<protein>
    <recommendedName>
        <fullName evidence="6">Ribonuclease D</fullName>
        <shortName evidence="6">RNase D</shortName>
        <ecNumber evidence="6">3.1.13.5</ecNumber>
    </recommendedName>
</protein>
<dbReference type="RefSeq" id="WP_039688799.1">
    <property type="nucleotide sequence ID" value="NZ_CP009302.1"/>
</dbReference>
<dbReference type="Gene3D" id="1.10.150.80">
    <property type="entry name" value="HRDC domain"/>
    <property type="match status" value="1"/>
</dbReference>
<dbReference type="InterPro" id="IPR002562">
    <property type="entry name" value="3'-5'_exonuclease_dom"/>
</dbReference>
<dbReference type="EC" id="3.1.13.5" evidence="6"/>
<dbReference type="PANTHER" id="PTHR47649">
    <property type="entry name" value="RIBONUCLEASE D"/>
    <property type="match status" value="1"/>
</dbReference>
<dbReference type="Pfam" id="PF01612">
    <property type="entry name" value="DNA_pol_A_exo1"/>
    <property type="match status" value="1"/>
</dbReference>
<dbReference type="GO" id="GO:0003676">
    <property type="term" value="F:nucleic acid binding"/>
    <property type="evidence" value="ECO:0007669"/>
    <property type="project" value="InterPro"/>
</dbReference>
<keyword evidence="4 6" id="KW-0378">Hydrolase</keyword>
<reference evidence="8 9" key="2">
    <citation type="journal article" date="2015" name="Genome Announc.">
        <title>Complete Genome Sequence of Coriobacteriaceae Strain 68-1-3, a Novel Mucus-Degrading Isolate from the Swine Intestinal Tract.</title>
        <authorList>
            <person name="Looft T."/>
            <person name="Bayles D.O."/>
            <person name="Alt D.P."/>
            <person name="Stanton T.B."/>
        </authorList>
    </citation>
    <scope>NUCLEOTIDE SEQUENCE [LARGE SCALE GENOMIC DNA]</scope>
    <source>
        <strain evidence="8 9">68-1-3</strain>
    </source>
</reference>
<evidence type="ECO:0000256" key="6">
    <source>
        <dbReference type="HAMAP-Rule" id="MF_01899"/>
    </source>
</evidence>
<feature type="domain" description="HRDC" evidence="7">
    <location>
        <begin position="207"/>
        <end position="287"/>
    </location>
</feature>
<dbReference type="GO" id="GO:0042780">
    <property type="term" value="P:tRNA 3'-end processing"/>
    <property type="evidence" value="ECO:0007669"/>
    <property type="project" value="UniProtKB-UniRule"/>
</dbReference>
<dbReference type="SMART" id="SM00474">
    <property type="entry name" value="35EXOc"/>
    <property type="match status" value="1"/>
</dbReference>
<proteinExistence type="inferred from homology"/>
<dbReference type="EMBL" id="CP009302">
    <property type="protein sequence ID" value="AJC11893.1"/>
    <property type="molecule type" value="Genomic_DNA"/>
</dbReference>
<dbReference type="InterPro" id="IPR002121">
    <property type="entry name" value="HRDC_dom"/>
</dbReference>
<dbReference type="InterPro" id="IPR044876">
    <property type="entry name" value="HRDC_dom_sf"/>
</dbReference>
<evidence type="ECO:0000256" key="3">
    <source>
        <dbReference type="ARBA" id="ARBA00022722"/>
    </source>
</evidence>
<evidence type="ECO:0000313" key="9">
    <source>
        <dbReference type="Proteomes" id="UP000031121"/>
    </source>
</evidence>
<comment type="function">
    <text evidence="6">Exonuclease involved in the 3' processing of various precursor tRNAs. Initiates hydrolysis at the 3'-terminus of an RNA molecule and releases 5'-mononucleotides.</text>
</comment>
<dbReference type="InterPro" id="IPR006292">
    <property type="entry name" value="RNase_D"/>
</dbReference>
<evidence type="ECO:0000256" key="1">
    <source>
        <dbReference type="ARBA" id="ARBA00022490"/>
    </source>
</evidence>
<dbReference type="GO" id="GO:0033890">
    <property type="term" value="F:ribonuclease D activity"/>
    <property type="evidence" value="ECO:0007669"/>
    <property type="project" value="UniProtKB-UniRule"/>
</dbReference>
<keyword evidence="9" id="KW-1185">Reference proteome</keyword>
<dbReference type="Gene3D" id="3.30.420.10">
    <property type="entry name" value="Ribonuclease H-like superfamily/Ribonuclease H"/>
    <property type="match status" value="1"/>
</dbReference>
<evidence type="ECO:0000256" key="2">
    <source>
        <dbReference type="ARBA" id="ARBA00022694"/>
    </source>
</evidence>
<dbReference type="PROSITE" id="PS50967">
    <property type="entry name" value="HRDC"/>
    <property type="match status" value="1"/>
</dbReference>
<dbReference type="PANTHER" id="PTHR47649:SF1">
    <property type="entry name" value="RIBONUCLEASE D"/>
    <property type="match status" value="1"/>
</dbReference>
<dbReference type="Pfam" id="PF00570">
    <property type="entry name" value="HRDC"/>
    <property type="match status" value="1"/>
</dbReference>
<comment type="similarity">
    <text evidence="6">Belongs to the RNase D family.</text>
</comment>
<evidence type="ECO:0000259" key="7">
    <source>
        <dbReference type="PROSITE" id="PS50967"/>
    </source>
</evidence>
<dbReference type="HAMAP" id="MF_01899">
    <property type="entry name" value="RNase_D"/>
    <property type="match status" value="1"/>
</dbReference>
<keyword evidence="3 6" id="KW-0540">Nuclease</keyword>
<dbReference type="GO" id="GO:0000166">
    <property type="term" value="F:nucleotide binding"/>
    <property type="evidence" value="ECO:0007669"/>
    <property type="project" value="InterPro"/>
</dbReference>
<evidence type="ECO:0000256" key="5">
    <source>
        <dbReference type="ARBA" id="ARBA00022839"/>
    </source>
</evidence>